<keyword evidence="7" id="KW-1185">Reference proteome</keyword>
<feature type="active site" description="Proton donor" evidence="4">
    <location>
        <position position="117"/>
    </location>
</feature>
<comment type="similarity">
    <text evidence="1">Belongs to the glycosyl hydrolase 39 family.</text>
</comment>
<evidence type="ECO:0000256" key="2">
    <source>
        <dbReference type="ARBA" id="ARBA00022801"/>
    </source>
</evidence>
<dbReference type="InterPro" id="IPR049165">
    <property type="entry name" value="GH39_as"/>
</dbReference>
<dbReference type="GO" id="GO:0005975">
    <property type="term" value="P:carbohydrate metabolic process"/>
    <property type="evidence" value="ECO:0007669"/>
    <property type="project" value="InterPro"/>
</dbReference>
<dbReference type="EMBL" id="BMXG01000014">
    <property type="protein sequence ID" value="GHC05436.1"/>
    <property type="molecule type" value="Genomic_DNA"/>
</dbReference>
<evidence type="ECO:0000313" key="6">
    <source>
        <dbReference type="EMBL" id="GHC05436.1"/>
    </source>
</evidence>
<protein>
    <submittedName>
        <fullName evidence="6">Beta-xylosidase</fullName>
    </submittedName>
</protein>
<evidence type="ECO:0000256" key="1">
    <source>
        <dbReference type="ARBA" id="ARBA00008875"/>
    </source>
</evidence>
<name>A0A8J3GEP5_9BACT</name>
<dbReference type="Pfam" id="PF01229">
    <property type="entry name" value="Glyco_hydro_39"/>
    <property type="match status" value="1"/>
</dbReference>
<evidence type="ECO:0000256" key="4">
    <source>
        <dbReference type="PIRSR" id="PIRSR600514-1"/>
    </source>
</evidence>
<comment type="caution">
    <text evidence="6">The sequence shown here is derived from an EMBL/GenBank/DDBJ whole genome shotgun (WGS) entry which is preliminary data.</text>
</comment>
<dbReference type="SUPFAM" id="SSF51011">
    <property type="entry name" value="Glycosyl hydrolase domain"/>
    <property type="match status" value="1"/>
</dbReference>
<proteinExistence type="inferred from homology"/>
<evidence type="ECO:0000313" key="7">
    <source>
        <dbReference type="Proteomes" id="UP000642829"/>
    </source>
</evidence>
<keyword evidence="2" id="KW-0378">Hydrolase</keyword>
<dbReference type="PROSITE" id="PS01027">
    <property type="entry name" value="GLYCOSYL_HYDROL_F39"/>
    <property type="match status" value="1"/>
</dbReference>
<dbReference type="SUPFAM" id="SSF51445">
    <property type="entry name" value="(Trans)glycosidases"/>
    <property type="match status" value="1"/>
</dbReference>
<sequence length="449" mass="51373">MVQKAVGFKQCRFHGIFNDWMGCCKRTDEGAIVTNFVNVDKAYQGILDLGMKPFVELGFMPEVLASGSQTCFHYKANVTPPRDYTEWCDFINEFVQHLIDQFGKNEVCTWRFEVWNEPDLSYFWEGADMDEYFKLYEATVRTIKSIDAGIRVGGPATSKNAWVREMLAYCESTNTPLDFISTHHYSSDSALEIGLPSTEIMYFGQKKMLNDVSMVRQLIDDSAFPTAELHYTEWNISPVHNDRFGKDSEFTMTFILQTLKDLGDIPDSYSFWAINDIFEESGPGEGPYSGKYGLVNIHGIPKPAFHAYAFLSQLFDHEHLTDNESLIATTDGENFRLLAWNHCEPSSHDFSGADWIINEKEHHETIQLHGLNGRYRICAWQVDRTMGNSYRAWQEMGEPFYLTKKNIEALNQAAEPVLVKDEIVIADSDLQVMHTLPTNALIYYEISAC</sequence>
<accession>A0A8J3GEP5</accession>
<organism evidence="6 7">
    <name type="scientific">Cerasicoccus arenae</name>
    <dbReference type="NCBI Taxonomy" id="424488"/>
    <lineage>
        <taxon>Bacteria</taxon>
        <taxon>Pseudomonadati</taxon>
        <taxon>Verrucomicrobiota</taxon>
        <taxon>Opitutia</taxon>
        <taxon>Puniceicoccales</taxon>
        <taxon>Cerasicoccaceae</taxon>
        <taxon>Cerasicoccus</taxon>
    </lineage>
</organism>
<dbReference type="InterPro" id="IPR049166">
    <property type="entry name" value="GH39_cat"/>
</dbReference>
<dbReference type="InterPro" id="IPR051923">
    <property type="entry name" value="Glycosyl_Hydrolase_39"/>
</dbReference>
<dbReference type="AlphaFoldDB" id="A0A8J3GEP5"/>
<evidence type="ECO:0000256" key="3">
    <source>
        <dbReference type="ARBA" id="ARBA00023295"/>
    </source>
</evidence>
<dbReference type="Gene3D" id="2.60.40.1500">
    <property type="entry name" value="Glycosyl hydrolase domain, family 39"/>
    <property type="match status" value="1"/>
</dbReference>
<dbReference type="Proteomes" id="UP000642829">
    <property type="component" value="Unassembled WGS sequence"/>
</dbReference>
<dbReference type="InterPro" id="IPR017853">
    <property type="entry name" value="GH"/>
</dbReference>
<dbReference type="Gene3D" id="3.20.20.80">
    <property type="entry name" value="Glycosidases"/>
    <property type="match status" value="1"/>
</dbReference>
<evidence type="ECO:0000259" key="5">
    <source>
        <dbReference type="Pfam" id="PF01229"/>
    </source>
</evidence>
<feature type="domain" description="Glycosyl hydrolases family 39 N-terminal catalytic" evidence="5">
    <location>
        <begin position="2"/>
        <end position="418"/>
    </location>
</feature>
<dbReference type="PRINTS" id="PR00745">
    <property type="entry name" value="GLHYDRLASE39"/>
</dbReference>
<dbReference type="InterPro" id="IPR000514">
    <property type="entry name" value="Glyco_hydro_39"/>
</dbReference>
<reference evidence="6" key="2">
    <citation type="submission" date="2020-09" db="EMBL/GenBank/DDBJ databases">
        <authorList>
            <person name="Sun Q."/>
            <person name="Kim S."/>
        </authorList>
    </citation>
    <scope>NUCLEOTIDE SEQUENCE</scope>
    <source>
        <strain evidence="6">KCTC 12870</strain>
    </source>
</reference>
<dbReference type="GO" id="GO:0004553">
    <property type="term" value="F:hydrolase activity, hydrolyzing O-glycosyl compounds"/>
    <property type="evidence" value="ECO:0007669"/>
    <property type="project" value="InterPro"/>
</dbReference>
<dbReference type="PANTHER" id="PTHR12631">
    <property type="entry name" value="ALPHA-L-IDURONIDASE"/>
    <property type="match status" value="1"/>
</dbReference>
<dbReference type="PANTHER" id="PTHR12631:SF10">
    <property type="entry name" value="BETA-XYLOSIDASE-LIKE PROTEIN-RELATED"/>
    <property type="match status" value="1"/>
</dbReference>
<gene>
    <name evidence="6" type="primary">xynB2</name>
    <name evidence="6" type="ORF">GCM10007047_22920</name>
</gene>
<reference evidence="6" key="1">
    <citation type="journal article" date="2014" name="Int. J. Syst. Evol. Microbiol.">
        <title>Complete genome sequence of Corynebacterium casei LMG S-19264T (=DSM 44701T), isolated from a smear-ripened cheese.</title>
        <authorList>
            <consortium name="US DOE Joint Genome Institute (JGI-PGF)"/>
            <person name="Walter F."/>
            <person name="Albersmeier A."/>
            <person name="Kalinowski J."/>
            <person name="Ruckert C."/>
        </authorList>
    </citation>
    <scope>NUCLEOTIDE SEQUENCE</scope>
    <source>
        <strain evidence="6">KCTC 12870</strain>
    </source>
</reference>
<keyword evidence="3" id="KW-0326">Glycosidase</keyword>